<protein>
    <submittedName>
        <fullName evidence="1">Uncharacterized protein</fullName>
    </submittedName>
</protein>
<proteinExistence type="predicted"/>
<gene>
    <name evidence="1" type="ORF">CEXT_469951</name>
</gene>
<accession>A0AAV4XWS6</accession>
<dbReference type="EMBL" id="BPLR01018437">
    <property type="protein sequence ID" value="GIY99591.1"/>
    <property type="molecule type" value="Genomic_DNA"/>
</dbReference>
<name>A0AAV4XWS6_CAEEX</name>
<evidence type="ECO:0000313" key="2">
    <source>
        <dbReference type="Proteomes" id="UP001054945"/>
    </source>
</evidence>
<evidence type="ECO:0000313" key="1">
    <source>
        <dbReference type="EMBL" id="GIY99591.1"/>
    </source>
</evidence>
<sequence>MENDSRILGPFSKQKKDERDFEIICTAPIAHVRAKKHMILGKPQVLDNLAVDDKSINYSILSGQPKAKKNDIAFMYVF</sequence>
<dbReference type="AlphaFoldDB" id="A0AAV4XWS6"/>
<keyword evidence="2" id="KW-1185">Reference proteome</keyword>
<comment type="caution">
    <text evidence="1">The sequence shown here is derived from an EMBL/GenBank/DDBJ whole genome shotgun (WGS) entry which is preliminary data.</text>
</comment>
<organism evidence="1 2">
    <name type="scientific">Caerostris extrusa</name>
    <name type="common">Bark spider</name>
    <name type="synonym">Caerostris bankana</name>
    <dbReference type="NCBI Taxonomy" id="172846"/>
    <lineage>
        <taxon>Eukaryota</taxon>
        <taxon>Metazoa</taxon>
        <taxon>Ecdysozoa</taxon>
        <taxon>Arthropoda</taxon>
        <taxon>Chelicerata</taxon>
        <taxon>Arachnida</taxon>
        <taxon>Araneae</taxon>
        <taxon>Araneomorphae</taxon>
        <taxon>Entelegynae</taxon>
        <taxon>Araneoidea</taxon>
        <taxon>Araneidae</taxon>
        <taxon>Caerostris</taxon>
    </lineage>
</organism>
<dbReference type="Proteomes" id="UP001054945">
    <property type="component" value="Unassembled WGS sequence"/>
</dbReference>
<reference evidence="1 2" key="1">
    <citation type="submission" date="2021-06" db="EMBL/GenBank/DDBJ databases">
        <title>Caerostris extrusa draft genome.</title>
        <authorList>
            <person name="Kono N."/>
            <person name="Arakawa K."/>
        </authorList>
    </citation>
    <scope>NUCLEOTIDE SEQUENCE [LARGE SCALE GENOMIC DNA]</scope>
</reference>